<dbReference type="GO" id="GO:0016746">
    <property type="term" value="F:acyltransferase activity"/>
    <property type="evidence" value="ECO:0007669"/>
    <property type="project" value="UniProtKB-KW"/>
</dbReference>
<name>K0IKI7_NITGG</name>
<dbReference type="STRING" id="1237085.Ngar_c20300"/>
<dbReference type="OrthoDB" id="12076at2157"/>
<reference evidence="2 3" key="1">
    <citation type="journal article" date="2012" name="Environ. Microbiol.">
        <title>The genome of the ammonia-oxidizing Candidatus Nitrososphaera gargensis: insights into metabolic versatility and environmental adaptations.</title>
        <authorList>
            <person name="Spang A."/>
            <person name="Poehlein A."/>
            <person name="Offre P."/>
            <person name="Zumbragel S."/>
            <person name="Haider S."/>
            <person name="Rychlik N."/>
            <person name="Nowka B."/>
            <person name="Schmeisser C."/>
            <person name="Lebedeva E.V."/>
            <person name="Rattei T."/>
            <person name="Bohm C."/>
            <person name="Schmid M."/>
            <person name="Galushko A."/>
            <person name="Hatzenpichler R."/>
            <person name="Weinmaier T."/>
            <person name="Daniel R."/>
            <person name="Schleper C."/>
            <person name="Spieck E."/>
            <person name="Streit W."/>
            <person name="Wagner M."/>
        </authorList>
    </citation>
    <scope>NUCLEOTIDE SEQUENCE [LARGE SCALE GENOMIC DNA]</scope>
    <source>
        <strain evidence="3">Ga9.2</strain>
    </source>
</reference>
<sequence>MDMNQLTSTFLDACLYGLKLSNIYNSVYLRAFQKAVTEERKGVIEAAMGGGGKGTISYNTVESIYNKWLKNVDEELEAELKSEHFTSLLSRYTRLLLEQRSIFRKAGYPVDYLDRLFDWYVRSHLVFSLIPKESHLAPYDVVYRKGKARLLHYRAFGQEAPTAKKQPLLIIYAPINTFHILDLNPRRSVVRDLLTSDGLDIYLLDWGYPDWNDNHLSLEDYLGYVNDAVIVVKDQTKENKISILGYCWGGIFALIHAALNPEEVRNLVLMAVPIDFSKDDTILARWSKVIDVDAMMDEFGHMDGQALDLGFLMRNPPRYGFDKYLKLFQKTYDSEFVDTFIDVERWLYDTPPIPGVLHRQIINDCYKNNLLVSGGMEIAKDGKKQKVNLKKISVPVLSIIAEKDDLVSPASSAAINDYISSQDKSVLNNPGGHVALCISSNAHRKLWPEVAKWLLSR</sequence>
<dbReference type="SUPFAM" id="SSF53474">
    <property type="entry name" value="alpha/beta-Hydrolases"/>
    <property type="match status" value="1"/>
</dbReference>
<evidence type="ECO:0000313" key="3">
    <source>
        <dbReference type="Proteomes" id="UP000008037"/>
    </source>
</evidence>
<gene>
    <name evidence="2" type="primary">phbC1</name>
    <name evidence="2" type="ordered locus">Ngar_c20300</name>
</gene>
<dbReference type="InParanoid" id="K0IKI7"/>
<organism evidence="2 3">
    <name type="scientific">Nitrososphaera gargensis (strain Ga9.2)</name>
    <dbReference type="NCBI Taxonomy" id="1237085"/>
    <lineage>
        <taxon>Archaea</taxon>
        <taxon>Nitrososphaerota</taxon>
        <taxon>Nitrososphaeria</taxon>
        <taxon>Nitrososphaerales</taxon>
        <taxon>Nitrososphaeraceae</taxon>
        <taxon>Nitrososphaera</taxon>
    </lineage>
</organism>
<protein>
    <submittedName>
        <fullName evidence="2">Poly(R)-hydroxyalkanoic acid synthase</fullName>
        <ecNumber evidence="2">2.3.1.-</ecNumber>
    </submittedName>
</protein>
<dbReference type="PANTHER" id="PTHR36837:SF2">
    <property type="entry name" value="POLY(3-HYDROXYALKANOATE) POLYMERASE SUBUNIT PHAC"/>
    <property type="match status" value="1"/>
</dbReference>
<evidence type="ECO:0000259" key="1">
    <source>
        <dbReference type="Pfam" id="PF00561"/>
    </source>
</evidence>
<evidence type="ECO:0000313" key="2">
    <source>
        <dbReference type="EMBL" id="AFU58962.1"/>
    </source>
</evidence>
<dbReference type="EC" id="2.3.1.-" evidence="2"/>
<feature type="domain" description="AB hydrolase-1" evidence="1">
    <location>
        <begin position="189"/>
        <end position="435"/>
    </location>
</feature>
<dbReference type="HOGENOM" id="CLU_035017_0_0_2"/>
<dbReference type="InterPro" id="IPR051321">
    <property type="entry name" value="PHA/PHB_synthase"/>
</dbReference>
<dbReference type="PANTHER" id="PTHR36837">
    <property type="entry name" value="POLY(3-HYDROXYALKANOATE) POLYMERASE SUBUNIT PHAC"/>
    <property type="match status" value="1"/>
</dbReference>
<dbReference type="KEGG" id="nga:Ngar_c20300"/>
<keyword evidence="3" id="KW-1185">Reference proteome</keyword>
<dbReference type="Pfam" id="PF00561">
    <property type="entry name" value="Abhydrolase_1"/>
    <property type="match status" value="1"/>
</dbReference>
<keyword evidence="2" id="KW-0012">Acyltransferase</keyword>
<dbReference type="InterPro" id="IPR029058">
    <property type="entry name" value="AB_hydrolase_fold"/>
</dbReference>
<dbReference type="AlphaFoldDB" id="K0IKI7"/>
<dbReference type="Gene3D" id="3.40.50.1820">
    <property type="entry name" value="alpha/beta hydrolase"/>
    <property type="match status" value="1"/>
</dbReference>
<dbReference type="EMBL" id="CP002408">
    <property type="protein sequence ID" value="AFU58962.1"/>
    <property type="molecule type" value="Genomic_DNA"/>
</dbReference>
<dbReference type="Proteomes" id="UP000008037">
    <property type="component" value="Chromosome"/>
</dbReference>
<accession>K0IKI7</accession>
<dbReference type="InterPro" id="IPR000073">
    <property type="entry name" value="AB_hydrolase_1"/>
</dbReference>
<keyword evidence="2" id="KW-0808">Transferase</keyword>
<proteinExistence type="predicted"/>